<dbReference type="AlphaFoldDB" id="A0AA39S9L8"/>
<reference evidence="1" key="2">
    <citation type="submission" date="2023-06" db="EMBL/GenBank/DDBJ databases">
        <authorList>
            <person name="Swenson N.G."/>
            <person name="Wegrzyn J.L."/>
            <person name="Mcevoy S.L."/>
        </authorList>
    </citation>
    <scope>NUCLEOTIDE SEQUENCE</scope>
    <source>
        <strain evidence="1">NS2018</strain>
        <tissue evidence="1">Leaf</tissue>
    </source>
</reference>
<comment type="caution">
    <text evidence="1">The sequence shown here is derived from an EMBL/GenBank/DDBJ whole genome shotgun (WGS) entry which is preliminary data.</text>
</comment>
<protein>
    <submittedName>
        <fullName evidence="1">Uncharacterized protein</fullName>
    </submittedName>
</protein>
<reference evidence="1" key="1">
    <citation type="journal article" date="2022" name="Plant J.">
        <title>Strategies of tolerance reflected in two North American maple genomes.</title>
        <authorList>
            <person name="McEvoy S.L."/>
            <person name="Sezen U.U."/>
            <person name="Trouern-Trend A."/>
            <person name="McMahon S.M."/>
            <person name="Schaberg P.G."/>
            <person name="Yang J."/>
            <person name="Wegrzyn J.L."/>
            <person name="Swenson N.G."/>
        </authorList>
    </citation>
    <scope>NUCLEOTIDE SEQUENCE</scope>
    <source>
        <strain evidence="1">NS2018</strain>
    </source>
</reference>
<evidence type="ECO:0000313" key="2">
    <source>
        <dbReference type="Proteomes" id="UP001168877"/>
    </source>
</evidence>
<keyword evidence="2" id="KW-1185">Reference proteome</keyword>
<name>A0AA39S9L8_ACESA</name>
<dbReference type="Proteomes" id="UP001168877">
    <property type="component" value="Unassembled WGS sequence"/>
</dbReference>
<dbReference type="EMBL" id="JAUESC010000381">
    <property type="protein sequence ID" value="KAK0590167.1"/>
    <property type="molecule type" value="Genomic_DNA"/>
</dbReference>
<organism evidence="1 2">
    <name type="scientific">Acer saccharum</name>
    <name type="common">Sugar maple</name>
    <dbReference type="NCBI Taxonomy" id="4024"/>
    <lineage>
        <taxon>Eukaryota</taxon>
        <taxon>Viridiplantae</taxon>
        <taxon>Streptophyta</taxon>
        <taxon>Embryophyta</taxon>
        <taxon>Tracheophyta</taxon>
        <taxon>Spermatophyta</taxon>
        <taxon>Magnoliopsida</taxon>
        <taxon>eudicotyledons</taxon>
        <taxon>Gunneridae</taxon>
        <taxon>Pentapetalae</taxon>
        <taxon>rosids</taxon>
        <taxon>malvids</taxon>
        <taxon>Sapindales</taxon>
        <taxon>Sapindaceae</taxon>
        <taxon>Hippocastanoideae</taxon>
        <taxon>Acereae</taxon>
        <taxon>Acer</taxon>
    </lineage>
</organism>
<proteinExistence type="predicted"/>
<evidence type="ECO:0000313" key="1">
    <source>
        <dbReference type="EMBL" id="KAK0590167.1"/>
    </source>
</evidence>
<gene>
    <name evidence="1" type="ORF">LWI29_023421</name>
</gene>
<sequence length="128" mass="14767">MQKNSREWTERTHSIIHLCSEKKLEQLRISDLSGSNHAFPELANLMSLTQIQGRAFQWEMWFNRRLHTEDWSLMIRFCGFGRSKAAFTLLYTMACTLINALASSRKESSGLIIVGPERLGDGENLFEE</sequence>
<accession>A0AA39S9L8</accession>